<feature type="domain" description="At2g29880-like C-terminal" evidence="3">
    <location>
        <begin position="497"/>
        <end position="540"/>
    </location>
</feature>
<dbReference type="Pfam" id="PF24769">
    <property type="entry name" value="At2g29880_C"/>
    <property type="match status" value="1"/>
</dbReference>
<gene>
    <name evidence="4" type="ORF">ILEXP_LOCUS1977</name>
</gene>
<keyword evidence="5" id="KW-1185">Reference proteome</keyword>
<sequence>MGTRARKGSDRLRTIWTPDMDRYFIDLMLEQVSKGNRIDDHLFSKRAWKHMTSLFNAKFKFLYEKDVLKNRHKTMRNLYRAVKNLLDQKGFSWDEARQMVTADNKVWDDYIKIHPEARSYRIKSIPYYSDLCEIYKQATNTGKGNLSSQNASLDCMVPGSEAGSLLEGPESPVTPSDDREQDDKWVESSTHSDGNTIVAVSQPSNVGEAAFEALHDIKIDEDYETSVSKRTVGDPPQPAQDMGSTMGSRTRTYWQPPMDRYFIDLMLGQVQKGNQIDGLFRKEAWTEMIASFNAKFGFKYDIDVLKNRYKTLRRQYNVIKNLLELDGFVWDDTRQMVTADDCIWQDYIKAHTDARQYMTRPVPYYKDLYVICRELSVDGRDSISGHNLDQLNEDPEVRFSRAVKGSDSPVPSVSNEDQVGDEQESSHMVFKIDVADRKDKRQLVEYESSSRHSKKSRSNDQGMAIALHEMATAVSSLTDKRKDDENSNSIPIENLIEAIQSLPDMDEDLVLDACDFLEDEKKAKTFLALDVKLRKKWLIRKLRPIP</sequence>
<dbReference type="PANTHER" id="PTHR46929">
    <property type="entry name" value="EXPRESSED PROTEIN"/>
    <property type="match status" value="1"/>
</dbReference>
<reference evidence="4 5" key="1">
    <citation type="submission" date="2024-02" db="EMBL/GenBank/DDBJ databases">
        <authorList>
            <person name="Vignale AGUSTIN F."/>
            <person name="Sosa J E."/>
            <person name="Modenutti C."/>
        </authorList>
    </citation>
    <scope>NUCLEOTIDE SEQUENCE [LARGE SCALE GENOMIC DNA]</scope>
</reference>
<dbReference type="PANTHER" id="PTHR46929:SF33">
    <property type="entry name" value="L10-INTERACTING MYB DOMAIN-CONTAINING PROTEIN-LIKE ISOFORM X1"/>
    <property type="match status" value="1"/>
</dbReference>
<dbReference type="AlphaFoldDB" id="A0ABC8QWG0"/>
<dbReference type="Proteomes" id="UP001642360">
    <property type="component" value="Unassembled WGS sequence"/>
</dbReference>
<evidence type="ECO:0000259" key="3">
    <source>
        <dbReference type="Pfam" id="PF24769"/>
    </source>
</evidence>
<proteinExistence type="predicted"/>
<evidence type="ECO:0000313" key="4">
    <source>
        <dbReference type="EMBL" id="CAK9135054.1"/>
    </source>
</evidence>
<protein>
    <recommendedName>
        <fullName evidence="6">L10-interacting MYB domain-containing protein</fullName>
    </recommendedName>
</protein>
<feature type="region of interest" description="Disordered" evidence="1">
    <location>
        <begin position="227"/>
        <end position="249"/>
    </location>
</feature>
<feature type="region of interest" description="Disordered" evidence="1">
    <location>
        <begin position="402"/>
        <end position="431"/>
    </location>
</feature>
<dbReference type="InterPro" id="IPR024752">
    <property type="entry name" value="Myb/SANT-like_dom"/>
</dbReference>
<organism evidence="4 5">
    <name type="scientific">Ilex paraguariensis</name>
    <name type="common">yerba mate</name>
    <dbReference type="NCBI Taxonomy" id="185542"/>
    <lineage>
        <taxon>Eukaryota</taxon>
        <taxon>Viridiplantae</taxon>
        <taxon>Streptophyta</taxon>
        <taxon>Embryophyta</taxon>
        <taxon>Tracheophyta</taxon>
        <taxon>Spermatophyta</taxon>
        <taxon>Magnoliopsida</taxon>
        <taxon>eudicotyledons</taxon>
        <taxon>Gunneridae</taxon>
        <taxon>Pentapetalae</taxon>
        <taxon>asterids</taxon>
        <taxon>campanulids</taxon>
        <taxon>Aquifoliales</taxon>
        <taxon>Aquifoliaceae</taxon>
        <taxon>Ilex</taxon>
    </lineage>
</organism>
<feature type="compositionally biased region" description="Polar residues" evidence="1">
    <location>
        <begin position="187"/>
        <end position="196"/>
    </location>
</feature>
<evidence type="ECO:0008006" key="6">
    <source>
        <dbReference type="Google" id="ProtNLM"/>
    </source>
</evidence>
<dbReference type="InterPro" id="IPR056253">
    <property type="entry name" value="At2g29880-like_C"/>
</dbReference>
<comment type="caution">
    <text evidence="4">The sequence shown here is derived from an EMBL/GenBank/DDBJ whole genome shotgun (WGS) entry which is preliminary data.</text>
</comment>
<feature type="domain" description="Myb/SANT-like" evidence="2">
    <location>
        <begin position="253"/>
        <end position="347"/>
    </location>
</feature>
<dbReference type="Pfam" id="PF12776">
    <property type="entry name" value="Myb_DNA-bind_3"/>
    <property type="match status" value="2"/>
</dbReference>
<evidence type="ECO:0000256" key="1">
    <source>
        <dbReference type="SAM" id="MobiDB-lite"/>
    </source>
</evidence>
<feature type="region of interest" description="Disordered" evidence="1">
    <location>
        <begin position="157"/>
        <end position="196"/>
    </location>
</feature>
<name>A0ABC8QWG0_9AQUA</name>
<feature type="domain" description="Myb/SANT-like" evidence="2">
    <location>
        <begin position="16"/>
        <end position="110"/>
    </location>
</feature>
<dbReference type="EMBL" id="CAUOFW020000689">
    <property type="protein sequence ID" value="CAK9135054.1"/>
    <property type="molecule type" value="Genomic_DNA"/>
</dbReference>
<evidence type="ECO:0000259" key="2">
    <source>
        <dbReference type="Pfam" id="PF12776"/>
    </source>
</evidence>
<feature type="compositionally biased region" description="Basic and acidic residues" evidence="1">
    <location>
        <begin position="176"/>
        <end position="186"/>
    </location>
</feature>
<accession>A0ABC8QWG0</accession>
<evidence type="ECO:0000313" key="5">
    <source>
        <dbReference type="Proteomes" id="UP001642360"/>
    </source>
</evidence>